<dbReference type="InterPro" id="IPR016123">
    <property type="entry name" value="Mog1/PsbP_a/b/a-sand"/>
</dbReference>
<gene>
    <name evidence="1" type="ORF">MRM81_06770</name>
</gene>
<organism evidence="1">
    <name type="scientific">bacterium 19GA11TI05</name>
    <dbReference type="NCBI Taxonomy" id="2920688"/>
    <lineage>
        <taxon>Bacteria</taxon>
    </lineage>
</organism>
<accession>A0AAU6TYI2</accession>
<dbReference type="SUPFAM" id="SSF55724">
    <property type="entry name" value="Mog1p/PsbP-like"/>
    <property type="match status" value="1"/>
</dbReference>
<dbReference type="EMBL" id="CP095362">
    <property type="protein sequence ID" value="XAG66718.1"/>
    <property type="molecule type" value="Genomic_DNA"/>
</dbReference>
<reference evidence="1" key="1">
    <citation type="submission" date="2022-03" db="EMBL/GenBank/DDBJ databases">
        <title>Sea Food Isolates.</title>
        <authorList>
            <person name="Li c."/>
        </authorList>
    </citation>
    <scope>NUCLEOTIDE SEQUENCE</scope>
    <source>
        <strain evidence="1">19GA11TI05</strain>
    </source>
</reference>
<protein>
    <submittedName>
        <fullName evidence="1">DUF1795 domain-containing protein</fullName>
    </submittedName>
</protein>
<dbReference type="InterPro" id="IPR014894">
    <property type="entry name" value="DcrB/EagT6"/>
</dbReference>
<sequence>MNYNFQEGFITLPSSDYLDNSLNIIKFSGKKTSLSLTRDSLPEGKTAKQYLAEQIAVIRKEVKLYAVTDPASFTTTSGVQGWAFYCEPEQKGIHLYQYIAGYELENSILVMTYCQLHPFTDADLQDWQVLKLNFTRTA</sequence>
<dbReference type="Pfam" id="PF08786">
    <property type="entry name" value="DcrB"/>
    <property type="match status" value="1"/>
</dbReference>
<evidence type="ECO:0000313" key="1">
    <source>
        <dbReference type="EMBL" id="XAG66718.1"/>
    </source>
</evidence>
<name>A0AAU6TYI2_UNCXX</name>
<dbReference type="AlphaFoldDB" id="A0AAU6TYI2"/>
<proteinExistence type="predicted"/>
<dbReference type="Gene3D" id="3.40.1000.10">
    <property type="entry name" value="Mog1/PsbP, alpha/beta/alpha sandwich"/>
    <property type="match status" value="1"/>
</dbReference>